<evidence type="ECO:0000313" key="2">
    <source>
        <dbReference type="EMBL" id="KAF0824319.1"/>
    </source>
</evidence>
<evidence type="ECO:0000256" key="1">
    <source>
        <dbReference type="SAM" id="Phobius"/>
    </source>
</evidence>
<accession>A0A0J5VRJ4</accession>
<evidence type="ECO:0008006" key="5">
    <source>
        <dbReference type="Google" id="ProtNLM"/>
    </source>
</evidence>
<reference evidence="2 4" key="1">
    <citation type="journal article" date="2020" name="G3 (Bethesda)">
        <title>Whole Genome Sequencing and Comparative Genomics of Two Nematicidal Bacillus Strains Reveals a Wide Range of Possible Virulence Factors.</title>
        <authorList>
            <person name="Susic N."/>
            <person name="Janezic S."/>
            <person name="Rupnik M."/>
            <person name="Geric Stare B."/>
        </authorList>
    </citation>
    <scope>NUCLEOTIDE SEQUENCE [LARGE SCALE GENOMIC DNA]</scope>
    <source>
        <strain evidence="2 4">I-1582</strain>
    </source>
</reference>
<keyword evidence="1" id="KW-1133">Transmembrane helix</keyword>
<reference evidence="3" key="2">
    <citation type="submission" date="2022-10" db="EMBL/GenBank/DDBJ databases">
        <title>Mechanism of multi-heavy metal repair in Cytobacillus Firmus M7.</title>
        <authorList>
            <person name="Li X."/>
            <person name="Yu C."/>
        </authorList>
    </citation>
    <scope>NUCLEOTIDE SEQUENCE</scope>
    <source>
        <strain evidence="3">M7</strain>
    </source>
</reference>
<evidence type="ECO:0000313" key="3">
    <source>
        <dbReference type="EMBL" id="UYG96546.1"/>
    </source>
</evidence>
<name>A0A0J5VRJ4_CYTFI</name>
<evidence type="ECO:0000313" key="4">
    <source>
        <dbReference type="Proteomes" id="UP000465778"/>
    </source>
</evidence>
<dbReference type="OrthoDB" id="2942660at2"/>
<dbReference type="RefSeq" id="WP_048010632.1">
    <property type="nucleotide sequence ID" value="NZ_CANMEA010000001.1"/>
</dbReference>
<feature type="transmembrane region" description="Helical" evidence="1">
    <location>
        <begin position="29"/>
        <end position="51"/>
    </location>
</feature>
<feature type="transmembrane region" description="Helical" evidence="1">
    <location>
        <begin position="58"/>
        <end position="78"/>
    </location>
</feature>
<gene>
    <name evidence="2" type="ORF">KIS1582_1835</name>
    <name evidence="3" type="ORF">OD459_05810</name>
</gene>
<keyword evidence="1" id="KW-0472">Membrane</keyword>
<proteinExistence type="predicted"/>
<dbReference type="AlphaFoldDB" id="A0A0J5VRJ4"/>
<dbReference type="Proteomes" id="UP001163104">
    <property type="component" value="Chromosome"/>
</dbReference>
<dbReference type="EMBL" id="CP107027">
    <property type="protein sequence ID" value="UYG96546.1"/>
    <property type="molecule type" value="Genomic_DNA"/>
</dbReference>
<dbReference type="EMBL" id="VDEM01000016">
    <property type="protein sequence ID" value="KAF0824319.1"/>
    <property type="molecule type" value="Genomic_DNA"/>
</dbReference>
<feature type="transmembrane region" description="Helical" evidence="1">
    <location>
        <begin position="7"/>
        <end position="23"/>
    </location>
</feature>
<organism evidence="2 4">
    <name type="scientific">Cytobacillus firmus</name>
    <name type="common">Bacillus firmus</name>
    <dbReference type="NCBI Taxonomy" id="1399"/>
    <lineage>
        <taxon>Bacteria</taxon>
        <taxon>Bacillati</taxon>
        <taxon>Bacillota</taxon>
        <taxon>Bacilli</taxon>
        <taxon>Bacillales</taxon>
        <taxon>Bacillaceae</taxon>
        <taxon>Cytobacillus</taxon>
    </lineage>
</organism>
<keyword evidence="1" id="KW-0812">Transmembrane</keyword>
<protein>
    <recommendedName>
        <fullName evidence="5">Group-specific protein</fullName>
    </recommendedName>
</protein>
<dbReference type="Proteomes" id="UP000465778">
    <property type="component" value="Unassembled WGS sequence"/>
</dbReference>
<sequence length="81" mass="9745">MKIYTALLLQMLIWSGYTFIEWLSKYDQLVYKVIMFFVFFYLAINIGNWVIKSAKKTFMVTVMSLSLYASFHFAMSYITHW</sequence>